<keyword evidence="8" id="KW-0133">Cell shape</keyword>
<evidence type="ECO:0000256" key="2">
    <source>
        <dbReference type="ARBA" id="ARBA00004236"/>
    </source>
</evidence>
<evidence type="ECO:0000256" key="11">
    <source>
        <dbReference type="ARBA" id="ARBA00023136"/>
    </source>
</evidence>
<proteinExistence type="predicted"/>
<dbReference type="Pfam" id="PF03717">
    <property type="entry name" value="PBP_dimer"/>
    <property type="match status" value="1"/>
</dbReference>
<dbReference type="PANTHER" id="PTHR30627">
    <property type="entry name" value="PEPTIDOGLYCAN D,D-TRANSPEPTIDASE"/>
    <property type="match status" value="1"/>
</dbReference>
<dbReference type="InterPro" id="IPR005311">
    <property type="entry name" value="PBP_dimer"/>
</dbReference>
<evidence type="ECO:0000256" key="5">
    <source>
        <dbReference type="ARBA" id="ARBA00022670"/>
    </source>
</evidence>
<organism evidence="16 17">
    <name type="scientific">Candidatus Woykebacteria bacterium RIFCSPHIGHO2_12_FULL_45_10</name>
    <dbReference type="NCBI Taxonomy" id="1802603"/>
    <lineage>
        <taxon>Bacteria</taxon>
        <taxon>Candidatus Woykeibacteriota</taxon>
    </lineage>
</organism>
<accession>A0A1G1WQC1</accession>
<evidence type="ECO:0000256" key="3">
    <source>
        <dbReference type="ARBA" id="ARBA00022475"/>
    </source>
</evidence>
<evidence type="ECO:0000256" key="4">
    <source>
        <dbReference type="ARBA" id="ARBA00022519"/>
    </source>
</evidence>
<feature type="domain" description="Penicillin-binding protein transpeptidase" evidence="14">
    <location>
        <begin position="300"/>
        <end position="616"/>
    </location>
</feature>
<dbReference type="EMBL" id="MHCZ01000028">
    <property type="protein sequence ID" value="OGY29540.1"/>
    <property type="molecule type" value="Genomic_DNA"/>
</dbReference>
<name>A0A1G1WQC1_9BACT</name>
<evidence type="ECO:0000256" key="10">
    <source>
        <dbReference type="ARBA" id="ARBA00022989"/>
    </source>
</evidence>
<dbReference type="InterPro" id="IPR017790">
    <property type="entry name" value="Penicillin-binding_protein_2"/>
</dbReference>
<dbReference type="GO" id="GO:0009002">
    <property type="term" value="F:serine-type D-Ala-D-Ala carboxypeptidase activity"/>
    <property type="evidence" value="ECO:0007669"/>
    <property type="project" value="InterPro"/>
</dbReference>
<dbReference type="Proteomes" id="UP000178068">
    <property type="component" value="Unassembled WGS sequence"/>
</dbReference>
<keyword evidence="12" id="KW-0961">Cell wall biogenesis/degradation</keyword>
<dbReference type="GO" id="GO:0009252">
    <property type="term" value="P:peptidoglycan biosynthetic process"/>
    <property type="evidence" value="ECO:0007669"/>
    <property type="project" value="UniProtKB-KW"/>
</dbReference>
<evidence type="ECO:0000256" key="9">
    <source>
        <dbReference type="ARBA" id="ARBA00022984"/>
    </source>
</evidence>
<dbReference type="PANTHER" id="PTHR30627:SF2">
    <property type="entry name" value="PEPTIDOGLYCAN D,D-TRANSPEPTIDASE MRDA"/>
    <property type="match status" value="1"/>
</dbReference>
<keyword evidence="7" id="KW-0378">Hydrolase</keyword>
<evidence type="ECO:0000256" key="12">
    <source>
        <dbReference type="ARBA" id="ARBA00023316"/>
    </source>
</evidence>
<feature type="domain" description="Penicillin-binding protein dimerisation" evidence="15">
    <location>
        <begin position="95"/>
        <end position="259"/>
    </location>
</feature>
<dbReference type="GO" id="GO:0071555">
    <property type="term" value="P:cell wall organization"/>
    <property type="evidence" value="ECO:0007669"/>
    <property type="project" value="UniProtKB-KW"/>
</dbReference>
<evidence type="ECO:0000256" key="1">
    <source>
        <dbReference type="ARBA" id="ARBA00004167"/>
    </source>
</evidence>
<dbReference type="GO" id="GO:0005886">
    <property type="term" value="C:plasma membrane"/>
    <property type="evidence" value="ECO:0007669"/>
    <property type="project" value="UniProtKB-SubCell"/>
</dbReference>
<evidence type="ECO:0000259" key="14">
    <source>
        <dbReference type="Pfam" id="PF00905"/>
    </source>
</evidence>
<dbReference type="InterPro" id="IPR050515">
    <property type="entry name" value="Beta-lactam/transpept"/>
</dbReference>
<dbReference type="InterPro" id="IPR012338">
    <property type="entry name" value="Beta-lactam/transpept-like"/>
</dbReference>
<dbReference type="SUPFAM" id="SSF56601">
    <property type="entry name" value="beta-lactamase/transpeptidase-like"/>
    <property type="match status" value="1"/>
</dbReference>
<evidence type="ECO:0000256" key="13">
    <source>
        <dbReference type="SAM" id="Phobius"/>
    </source>
</evidence>
<gene>
    <name evidence="16" type="ORF">A3F35_02200</name>
</gene>
<evidence type="ECO:0000256" key="8">
    <source>
        <dbReference type="ARBA" id="ARBA00022960"/>
    </source>
</evidence>
<evidence type="ECO:0000256" key="6">
    <source>
        <dbReference type="ARBA" id="ARBA00022692"/>
    </source>
</evidence>
<evidence type="ECO:0000313" key="16">
    <source>
        <dbReference type="EMBL" id="OGY29540.1"/>
    </source>
</evidence>
<dbReference type="GO" id="GO:0008360">
    <property type="term" value="P:regulation of cell shape"/>
    <property type="evidence" value="ECO:0007669"/>
    <property type="project" value="UniProtKB-KW"/>
</dbReference>
<evidence type="ECO:0000259" key="15">
    <source>
        <dbReference type="Pfam" id="PF03717"/>
    </source>
</evidence>
<dbReference type="Pfam" id="PF00905">
    <property type="entry name" value="Transpeptidase"/>
    <property type="match status" value="1"/>
</dbReference>
<dbReference type="NCBIfam" id="TIGR03423">
    <property type="entry name" value="pbp2_mrdA"/>
    <property type="match status" value="1"/>
</dbReference>
<dbReference type="Gene3D" id="3.30.1390.30">
    <property type="entry name" value="Penicillin-binding protein 2a, domain 3"/>
    <property type="match status" value="1"/>
</dbReference>
<feature type="transmembrane region" description="Helical" evidence="13">
    <location>
        <begin position="51"/>
        <end position="70"/>
    </location>
</feature>
<keyword evidence="11 13" id="KW-0472">Membrane</keyword>
<protein>
    <submittedName>
        <fullName evidence="16">Penicillin-binding protein 2</fullName>
    </submittedName>
</protein>
<dbReference type="InterPro" id="IPR001460">
    <property type="entry name" value="PCN-bd_Tpept"/>
</dbReference>
<dbReference type="Gene3D" id="3.40.710.10">
    <property type="entry name" value="DD-peptidase/beta-lactamase superfamily"/>
    <property type="match status" value="1"/>
</dbReference>
<dbReference type="AlphaFoldDB" id="A0A1G1WQC1"/>
<dbReference type="STRING" id="1802603.A3F35_02200"/>
<comment type="caution">
    <text evidence="16">The sequence shown here is derived from an EMBL/GenBank/DDBJ whole genome shotgun (WGS) entry which is preliminary data.</text>
</comment>
<dbReference type="GO" id="GO:0006508">
    <property type="term" value="P:proteolysis"/>
    <property type="evidence" value="ECO:0007669"/>
    <property type="project" value="UniProtKB-KW"/>
</dbReference>
<dbReference type="InterPro" id="IPR036138">
    <property type="entry name" value="PBP_dimer_sf"/>
</dbReference>
<keyword evidence="6 13" id="KW-0812">Transmembrane</keyword>
<evidence type="ECO:0000256" key="7">
    <source>
        <dbReference type="ARBA" id="ARBA00022801"/>
    </source>
</evidence>
<dbReference type="Gene3D" id="3.90.1310.10">
    <property type="entry name" value="Penicillin-binding protein 2a (Domain 2)"/>
    <property type="match status" value="1"/>
</dbReference>
<sequence length="623" mass="66433">MKKKSFEPSFGENVQGSARARIPTDSGVLKKALSWEAGKEYHSEPISAWRLLPLYLITILAFLALAVRAFSLQVIEGSTFLNKAEGNHVRVLVSHAPRGAILDRNGKILAQSKPGFRVVIEGSLLPKDTAKLGANLTRLLALPESLVKEKIAEARQKKEPVSLKNSIDHSLALVLETEKYPGVEVEVSPVREYLEPEALAPILGYTSDVSKEDLAKAGTAYQAGDKVGRVGVEATFESRLRGANGYELVKVDAKGNRLGSILKTDPAAGGDVSLSIDLDLQKLVYQNLAEAVKKSGGNSGGAVVMNPKSGEVLALASYPSYDNNLIARGLTQGQFDSLFNSPDKPLLNRAIGTALPPGSTFKLVTATAGLETGAIKPDTKILDTGFVQLGDVIFQNWLWQTRRKTEGEISLVRAIARSNDTFFFKLGQTVGVAGLDKYAQLLGLGEPTGIEIPGEIAGLIPSPEWKKATKAVVWYPGETLNMAIGQGDVLVTPIQLAVATSTFANGGNLVRPSIVPTPTAKVARGGFIKKENLSAVVEGMVANQKGDGNSGWLFNNYSVSTAGKTGSAEAGGDTNPHAWYTALAPVENPQIVATVMVENGGHGTEVSAPAVKKIFEWWFANRK</sequence>
<evidence type="ECO:0000313" key="17">
    <source>
        <dbReference type="Proteomes" id="UP000178068"/>
    </source>
</evidence>
<keyword evidence="9" id="KW-0573">Peptidoglycan synthesis</keyword>
<comment type="subcellular location">
    <subcellularLocation>
        <location evidence="2">Cell membrane</location>
    </subcellularLocation>
    <subcellularLocation>
        <location evidence="1">Membrane</location>
        <topology evidence="1">Single-pass membrane protein</topology>
    </subcellularLocation>
</comment>
<keyword evidence="10 13" id="KW-1133">Transmembrane helix</keyword>
<reference evidence="16 17" key="1">
    <citation type="journal article" date="2016" name="Nat. Commun.">
        <title>Thousands of microbial genomes shed light on interconnected biogeochemical processes in an aquifer system.</title>
        <authorList>
            <person name="Anantharaman K."/>
            <person name="Brown C.T."/>
            <person name="Hug L.A."/>
            <person name="Sharon I."/>
            <person name="Castelle C.J."/>
            <person name="Probst A.J."/>
            <person name="Thomas B.C."/>
            <person name="Singh A."/>
            <person name="Wilkins M.J."/>
            <person name="Karaoz U."/>
            <person name="Brodie E.L."/>
            <person name="Williams K.H."/>
            <person name="Hubbard S.S."/>
            <person name="Banfield J.F."/>
        </authorList>
    </citation>
    <scope>NUCLEOTIDE SEQUENCE [LARGE SCALE GENOMIC DNA]</scope>
</reference>
<keyword evidence="4" id="KW-0997">Cell inner membrane</keyword>
<dbReference type="GO" id="GO:0071972">
    <property type="term" value="F:peptidoglycan L,D-transpeptidase activity"/>
    <property type="evidence" value="ECO:0007669"/>
    <property type="project" value="TreeGrafter"/>
</dbReference>
<dbReference type="SUPFAM" id="SSF56519">
    <property type="entry name" value="Penicillin binding protein dimerisation domain"/>
    <property type="match status" value="1"/>
</dbReference>
<keyword evidence="5" id="KW-0645">Protease</keyword>
<dbReference type="GO" id="GO:0008658">
    <property type="term" value="F:penicillin binding"/>
    <property type="evidence" value="ECO:0007669"/>
    <property type="project" value="InterPro"/>
</dbReference>
<keyword evidence="3" id="KW-1003">Cell membrane</keyword>